<dbReference type="AlphaFoldDB" id="A0A9J6GGR8"/>
<dbReference type="Proteomes" id="UP000821853">
    <property type="component" value="Chromosome 4"/>
</dbReference>
<gene>
    <name evidence="1" type="ORF">HPB48_005316</name>
</gene>
<comment type="caution">
    <text evidence="1">The sequence shown here is derived from an EMBL/GenBank/DDBJ whole genome shotgun (WGS) entry which is preliminary data.</text>
</comment>
<reference evidence="1 2" key="1">
    <citation type="journal article" date="2020" name="Cell">
        <title>Large-Scale Comparative Analyses of Tick Genomes Elucidate Their Genetic Diversity and Vector Capacities.</title>
        <authorList>
            <consortium name="Tick Genome and Microbiome Consortium (TIGMIC)"/>
            <person name="Jia N."/>
            <person name="Wang J."/>
            <person name="Shi W."/>
            <person name="Du L."/>
            <person name="Sun Y."/>
            <person name="Zhan W."/>
            <person name="Jiang J.F."/>
            <person name="Wang Q."/>
            <person name="Zhang B."/>
            <person name="Ji P."/>
            <person name="Bell-Sakyi L."/>
            <person name="Cui X.M."/>
            <person name="Yuan T.T."/>
            <person name="Jiang B.G."/>
            <person name="Yang W.F."/>
            <person name="Lam T.T."/>
            <person name="Chang Q.C."/>
            <person name="Ding S.J."/>
            <person name="Wang X.J."/>
            <person name="Zhu J.G."/>
            <person name="Ruan X.D."/>
            <person name="Zhao L."/>
            <person name="Wei J.T."/>
            <person name="Ye R.Z."/>
            <person name="Que T.C."/>
            <person name="Du C.H."/>
            <person name="Zhou Y.H."/>
            <person name="Cheng J.X."/>
            <person name="Dai P.F."/>
            <person name="Guo W.B."/>
            <person name="Han X.H."/>
            <person name="Huang E.J."/>
            <person name="Li L.F."/>
            <person name="Wei W."/>
            <person name="Gao Y.C."/>
            <person name="Liu J.Z."/>
            <person name="Shao H.Z."/>
            <person name="Wang X."/>
            <person name="Wang C.C."/>
            <person name="Yang T.C."/>
            <person name="Huo Q.B."/>
            <person name="Li W."/>
            <person name="Chen H.Y."/>
            <person name="Chen S.E."/>
            <person name="Zhou L.G."/>
            <person name="Ni X.B."/>
            <person name="Tian J.H."/>
            <person name="Sheng Y."/>
            <person name="Liu T."/>
            <person name="Pan Y.S."/>
            <person name="Xia L.Y."/>
            <person name="Li J."/>
            <person name="Zhao F."/>
            <person name="Cao W.C."/>
        </authorList>
    </citation>
    <scope>NUCLEOTIDE SEQUENCE [LARGE SCALE GENOMIC DNA]</scope>
    <source>
        <strain evidence="1">HaeL-2018</strain>
    </source>
</reference>
<evidence type="ECO:0000313" key="2">
    <source>
        <dbReference type="Proteomes" id="UP000821853"/>
    </source>
</evidence>
<organism evidence="1 2">
    <name type="scientific">Haemaphysalis longicornis</name>
    <name type="common">Bush tick</name>
    <dbReference type="NCBI Taxonomy" id="44386"/>
    <lineage>
        <taxon>Eukaryota</taxon>
        <taxon>Metazoa</taxon>
        <taxon>Ecdysozoa</taxon>
        <taxon>Arthropoda</taxon>
        <taxon>Chelicerata</taxon>
        <taxon>Arachnida</taxon>
        <taxon>Acari</taxon>
        <taxon>Parasitiformes</taxon>
        <taxon>Ixodida</taxon>
        <taxon>Ixodoidea</taxon>
        <taxon>Ixodidae</taxon>
        <taxon>Haemaphysalinae</taxon>
        <taxon>Haemaphysalis</taxon>
    </lineage>
</organism>
<dbReference type="EMBL" id="JABSTR010000006">
    <property type="protein sequence ID" value="KAH9374047.1"/>
    <property type="molecule type" value="Genomic_DNA"/>
</dbReference>
<proteinExistence type="predicted"/>
<protein>
    <submittedName>
        <fullName evidence="1">Uncharacterized protein</fullName>
    </submittedName>
</protein>
<dbReference type="VEuPathDB" id="VectorBase:HLOH_041784"/>
<accession>A0A9J6GGR8</accession>
<name>A0A9J6GGR8_HAELO</name>
<dbReference type="OrthoDB" id="6334762at2759"/>
<sequence length="83" mass="8929">MVMRQVGLLAAGCQTWHVNVACFSGHRFAYAATLAIYIYEVRKRALPVGLDGTSNEARTMGPTLVQGGSELECGERLGRTTIG</sequence>
<evidence type="ECO:0000313" key="1">
    <source>
        <dbReference type="EMBL" id="KAH9374047.1"/>
    </source>
</evidence>
<keyword evidence="2" id="KW-1185">Reference proteome</keyword>